<dbReference type="EMBL" id="LN555523">
    <property type="protein sequence ID" value="CED93978.1"/>
    <property type="molecule type" value="Genomic_DNA"/>
</dbReference>
<gene>
    <name evidence="2" type="ORF">CRIB_1369</name>
</gene>
<dbReference type="Proteomes" id="UP000245622">
    <property type="component" value="Chromosome 1"/>
</dbReference>
<protein>
    <submittedName>
        <fullName evidence="2">Uncharacterized protein</fullName>
    </submittedName>
</protein>
<dbReference type="KEGG" id="ril:CRIB_1369"/>
<evidence type="ECO:0000313" key="2">
    <source>
        <dbReference type="EMBL" id="CED93978.1"/>
    </source>
</evidence>
<evidence type="ECO:0000256" key="1">
    <source>
        <dbReference type="SAM" id="Phobius"/>
    </source>
</evidence>
<keyword evidence="1" id="KW-1133">Transmembrane helix</keyword>
<feature type="transmembrane region" description="Helical" evidence="1">
    <location>
        <begin position="16"/>
        <end position="40"/>
    </location>
</feature>
<keyword evidence="1" id="KW-0812">Transmembrane</keyword>
<dbReference type="AlphaFoldDB" id="A0A1V1I185"/>
<evidence type="ECO:0000313" key="3">
    <source>
        <dbReference type="Proteomes" id="UP000245622"/>
    </source>
</evidence>
<feature type="transmembrane region" description="Helical" evidence="1">
    <location>
        <begin position="61"/>
        <end position="78"/>
    </location>
</feature>
<name>A0A1V1I185_9FIRM</name>
<keyword evidence="1" id="KW-0472">Membrane</keyword>
<accession>A0A1V1I185</accession>
<reference evidence="2 3" key="1">
    <citation type="submission" date="2014-04" db="EMBL/GenBank/DDBJ databases">
        <authorList>
            <person name="Hornung B.V."/>
        </authorList>
    </citation>
    <scope>NUCLEOTIDE SEQUENCE [LARGE SCALE GENOMIC DNA]</scope>
    <source>
        <strain evidence="2 3">CRIB</strain>
    </source>
</reference>
<sequence length="82" mass="9859">MRKNFLSKDSFNIFDLLSLIIILIGIFKQNIVYILIGTYIQVAQRIPRHFKEYRNTKKLKLYFIIDLAIFCIITLIFIKELF</sequence>
<keyword evidence="3" id="KW-1185">Reference proteome</keyword>
<proteinExistence type="predicted"/>
<organism evidence="2 3">
    <name type="scientific">Romboutsia ilealis</name>
    <dbReference type="NCBI Taxonomy" id="1115758"/>
    <lineage>
        <taxon>Bacteria</taxon>
        <taxon>Bacillati</taxon>
        <taxon>Bacillota</taxon>
        <taxon>Clostridia</taxon>
        <taxon>Peptostreptococcales</taxon>
        <taxon>Peptostreptococcaceae</taxon>
        <taxon>Romboutsia</taxon>
    </lineage>
</organism>